<protein>
    <recommendedName>
        <fullName evidence="3">Lipoprotein</fullName>
    </recommendedName>
</protein>
<keyword evidence="2" id="KW-1185">Reference proteome</keyword>
<evidence type="ECO:0000313" key="1">
    <source>
        <dbReference type="EMBL" id="MCC9020222.1"/>
    </source>
</evidence>
<evidence type="ECO:0008006" key="3">
    <source>
        <dbReference type="Google" id="ProtNLM"/>
    </source>
</evidence>
<organism evidence="1 2">
    <name type="scientific">Flavobacterium lipolyticum</name>
    <dbReference type="NCBI Taxonomy" id="2893754"/>
    <lineage>
        <taxon>Bacteria</taxon>
        <taxon>Pseudomonadati</taxon>
        <taxon>Bacteroidota</taxon>
        <taxon>Flavobacteriia</taxon>
        <taxon>Flavobacteriales</taxon>
        <taxon>Flavobacteriaceae</taxon>
        <taxon>Flavobacterium</taxon>
    </lineage>
</organism>
<dbReference type="PROSITE" id="PS51257">
    <property type="entry name" value="PROKAR_LIPOPROTEIN"/>
    <property type="match status" value="1"/>
</dbReference>
<comment type="caution">
    <text evidence="1">The sequence shown here is derived from an EMBL/GenBank/DDBJ whole genome shotgun (WGS) entry which is preliminary data.</text>
</comment>
<dbReference type="RefSeq" id="WP_230001110.1">
    <property type="nucleotide sequence ID" value="NZ_JAJJMN010000002.1"/>
</dbReference>
<dbReference type="EMBL" id="JAJJMN010000002">
    <property type="protein sequence ID" value="MCC9020222.1"/>
    <property type="molecule type" value="Genomic_DNA"/>
</dbReference>
<name>A0ABS8M7B7_9FLAO</name>
<sequence>MKKLIFLSVLFLIYSCKGQNSKNFNDCDIAITNDIKEFEELYSNIDTTTIYNNVILSFNKVNSGVLLYQINHNNKFGNFLIIDNQEQKCRIIKKGLDKNVNLSEKDKLFFKSNIPSIKNINYYQTCKNDDNNSVTLFIIKNEGIIVARYFSKANQFLKSKDIGDENYQNVMNLLKVAYKRSFD</sequence>
<reference evidence="1" key="1">
    <citation type="submission" date="2021-11" db="EMBL/GenBank/DDBJ databases">
        <title>Description of novel Flavobacterium species.</title>
        <authorList>
            <person name="Saticioglu I.B."/>
            <person name="Ay H."/>
            <person name="Altun S."/>
            <person name="Duman M."/>
        </authorList>
    </citation>
    <scope>NUCLEOTIDE SEQUENCE</scope>
    <source>
        <strain evidence="1">F-126</strain>
    </source>
</reference>
<accession>A0ABS8M7B7</accession>
<proteinExistence type="predicted"/>
<dbReference type="Proteomes" id="UP001430700">
    <property type="component" value="Unassembled WGS sequence"/>
</dbReference>
<gene>
    <name evidence="1" type="ORF">LNQ34_20855</name>
</gene>
<evidence type="ECO:0000313" key="2">
    <source>
        <dbReference type="Proteomes" id="UP001430700"/>
    </source>
</evidence>